<evidence type="ECO:0000256" key="3">
    <source>
        <dbReference type="ARBA" id="ARBA00022723"/>
    </source>
</evidence>
<feature type="domain" description="Nudix hydrolase" evidence="7">
    <location>
        <begin position="5"/>
        <end position="148"/>
    </location>
</feature>
<keyword evidence="5" id="KW-0460">Magnesium</keyword>
<dbReference type="InterPro" id="IPR015797">
    <property type="entry name" value="NUDIX_hydrolase-like_dom_sf"/>
</dbReference>
<reference evidence="8 9" key="1">
    <citation type="submission" date="2015-06" db="EMBL/GenBank/DDBJ databases">
        <title>Genome sequencing of Thermotogales isolates from hydrothermal vents.</title>
        <authorList>
            <person name="Haverkamp T.H."/>
            <person name="Kublanov I.V."/>
            <person name="Nesbo C.L."/>
        </authorList>
    </citation>
    <scope>NUCLEOTIDE SEQUENCE [LARGE SCALE GENOMIC DNA]</scope>
    <source>
        <strain evidence="9">ik275mar</strain>
    </source>
</reference>
<dbReference type="RefSeq" id="WP_077197780.1">
    <property type="nucleotide sequence ID" value="NZ_LBFC01000003.1"/>
</dbReference>
<evidence type="ECO:0000256" key="4">
    <source>
        <dbReference type="ARBA" id="ARBA00022801"/>
    </source>
</evidence>
<gene>
    <name evidence="8" type="ORF">XJ44_00995</name>
</gene>
<dbReference type="PANTHER" id="PTHR12992:SF11">
    <property type="entry name" value="MITOCHONDRIAL COENZYME A DIPHOSPHATASE NUDT8"/>
    <property type="match status" value="1"/>
</dbReference>
<organism evidence="8 9">
    <name type="scientific">Thermosipho affectus</name>
    <dbReference type="NCBI Taxonomy" id="660294"/>
    <lineage>
        <taxon>Bacteria</taxon>
        <taxon>Thermotogati</taxon>
        <taxon>Thermotogota</taxon>
        <taxon>Thermotogae</taxon>
        <taxon>Thermotogales</taxon>
        <taxon>Fervidobacteriaceae</taxon>
        <taxon>Thermosipho</taxon>
    </lineage>
</organism>
<sequence>MIIGANEYAVVIPIVNKKYFLFEVRSKKLNTQPGEVAFPGGKLEENESPKDCAIRETIEEIGTVPKIIKDLPMVVTPFNIVIYPFLGTINSKIMRNKSEVDAIFLAPIKLFEKPLYEYYIDVKVYPPTSFPFHLIPNEKNYNWRQGKYRILFFKHKEYIIWGITALIAHEAYKILKEESI</sequence>
<evidence type="ECO:0000313" key="9">
    <source>
        <dbReference type="Proteomes" id="UP000242616"/>
    </source>
</evidence>
<dbReference type="GO" id="GO:0016787">
    <property type="term" value="F:hydrolase activity"/>
    <property type="evidence" value="ECO:0007669"/>
    <property type="project" value="UniProtKB-KW"/>
</dbReference>
<dbReference type="InterPro" id="IPR045121">
    <property type="entry name" value="CoAse"/>
</dbReference>
<evidence type="ECO:0000256" key="1">
    <source>
        <dbReference type="ARBA" id="ARBA00001936"/>
    </source>
</evidence>
<evidence type="ECO:0000256" key="5">
    <source>
        <dbReference type="ARBA" id="ARBA00022842"/>
    </source>
</evidence>
<dbReference type="CDD" id="cd03426">
    <property type="entry name" value="NUDIX_CoAse_Nudt7"/>
    <property type="match status" value="1"/>
</dbReference>
<evidence type="ECO:0000256" key="2">
    <source>
        <dbReference type="ARBA" id="ARBA00001946"/>
    </source>
</evidence>
<keyword evidence="4 8" id="KW-0378">Hydrolase</keyword>
<comment type="cofactor">
    <cofactor evidence="2">
        <name>Mg(2+)</name>
        <dbReference type="ChEBI" id="CHEBI:18420"/>
    </cofactor>
</comment>
<keyword evidence="3" id="KW-0479">Metal-binding</keyword>
<proteinExistence type="predicted"/>
<dbReference type="InterPro" id="IPR000086">
    <property type="entry name" value="NUDIX_hydrolase_dom"/>
</dbReference>
<evidence type="ECO:0000259" key="7">
    <source>
        <dbReference type="PROSITE" id="PS51462"/>
    </source>
</evidence>
<dbReference type="Gene3D" id="3.90.79.10">
    <property type="entry name" value="Nucleoside Triphosphate Pyrophosphohydrolase"/>
    <property type="match status" value="1"/>
</dbReference>
<protein>
    <submittedName>
        <fullName evidence="8">NUDIX hydrolase</fullName>
    </submittedName>
</protein>
<accession>A0ABX3IKY0</accession>
<dbReference type="PANTHER" id="PTHR12992">
    <property type="entry name" value="NUDIX HYDROLASE"/>
    <property type="match status" value="1"/>
</dbReference>
<dbReference type="EMBL" id="LBFC01000003">
    <property type="protein sequence ID" value="ONN27983.1"/>
    <property type="molecule type" value="Genomic_DNA"/>
</dbReference>
<evidence type="ECO:0000256" key="6">
    <source>
        <dbReference type="ARBA" id="ARBA00023211"/>
    </source>
</evidence>
<dbReference type="InterPro" id="IPR020084">
    <property type="entry name" value="NUDIX_hydrolase_CS"/>
</dbReference>
<keyword evidence="9" id="KW-1185">Reference proteome</keyword>
<dbReference type="PROSITE" id="PS00893">
    <property type="entry name" value="NUDIX_BOX"/>
    <property type="match status" value="1"/>
</dbReference>
<dbReference type="Pfam" id="PF00293">
    <property type="entry name" value="NUDIX"/>
    <property type="match status" value="1"/>
</dbReference>
<evidence type="ECO:0000313" key="8">
    <source>
        <dbReference type="EMBL" id="ONN27983.1"/>
    </source>
</evidence>
<dbReference type="SUPFAM" id="SSF55811">
    <property type="entry name" value="Nudix"/>
    <property type="match status" value="1"/>
</dbReference>
<comment type="caution">
    <text evidence="8">The sequence shown here is derived from an EMBL/GenBank/DDBJ whole genome shotgun (WGS) entry which is preliminary data.</text>
</comment>
<dbReference type="Proteomes" id="UP000242616">
    <property type="component" value="Unassembled WGS sequence"/>
</dbReference>
<dbReference type="PROSITE" id="PS51462">
    <property type="entry name" value="NUDIX"/>
    <property type="match status" value="1"/>
</dbReference>
<name>A0ABX3IKY0_9BACT</name>
<comment type="cofactor">
    <cofactor evidence="1">
        <name>Mn(2+)</name>
        <dbReference type="ChEBI" id="CHEBI:29035"/>
    </cofactor>
</comment>
<keyword evidence="6" id="KW-0464">Manganese</keyword>